<reference evidence="3" key="1">
    <citation type="journal article" date="2013" name="Nature">
        <title>Draft genome of the wheat A-genome progenitor Triticum urartu.</title>
        <authorList>
            <person name="Ling H.Q."/>
            <person name="Zhao S."/>
            <person name="Liu D."/>
            <person name="Wang J."/>
            <person name="Sun H."/>
            <person name="Zhang C."/>
            <person name="Fan H."/>
            <person name="Li D."/>
            <person name="Dong L."/>
            <person name="Tao Y."/>
            <person name="Gao C."/>
            <person name="Wu H."/>
            <person name="Li Y."/>
            <person name="Cui Y."/>
            <person name="Guo X."/>
            <person name="Zheng S."/>
            <person name="Wang B."/>
            <person name="Yu K."/>
            <person name="Liang Q."/>
            <person name="Yang W."/>
            <person name="Lou X."/>
            <person name="Chen J."/>
            <person name="Feng M."/>
            <person name="Jian J."/>
            <person name="Zhang X."/>
            <person name="Luo G."/>
            <person name="Jiang Y."/>
            <person name="Liu J."/>
            <person name="Wang Z."/>
            <person name="Sha Y."/>
            <person name="Zhang B."/>
            <person name="Wu H."/>
            <person name="Tang D."/>
            <person name="Shen Q."/>
            <person name="Xue P."/>
            <person name="Zou S."/>
            <person name="Wang X."/>
            <person name="Liu X."/>
            <person name="Wang F."/>
            <person name="Yang Y."/>
            <person name="An X."/>
            <person name="Dong Z."/>
            <person name="Zhang K."/>
            <person name="Zhang X."/>
            <person name="Luo M.C."/>
            <person name="Dvorak J."/>
            <person name="Tong Y."/>
            <person name="Wang J."/>
            <person name="Yang H."/>
            <person name="Li Z."/>
            <person name="Wang D."/>
            <person name="Zhang A."/>
            <person name="Wang J."/>
        </authorList>
    </citation>
    <scope>NUCLEOTIDE SEQUENCE</scope>
    <source>
        <strain evidence="3">cv. G1812</strain>
    </source>
</reference>
<feature type="region of interest" description="Disordered" evidence="1">
    <location>
        <begin position="1"/>
        <end position="35"/>
    </location>
</feature>
<dbReference type="EnsemblPlants" id="TuG1812G0100001002.01.T01">
    <property type="protein sequence ID" value="TuG1812G0100001002.01.T01"/>
    <property type="gene ID" value="TuG1812G0100001002.01"/>
</dbReference>
<keyword evidence="3" id="KW-1185">Reference proteome</keyword>
<accession>A0A8R7JWU2</accession>
<organism evidence="2 3">
    <name type="scientific">Triticum urartu</name>
    <name type="common">Red wild einkorn</name>
    <name type="synonym">Crithodium urartu</name>
    <dbReference type="NCBI Taxonomy" id="4572"/>
    <lineage>
        <taxon>Eukaryota</taxon>
        <taxon>Viridiplantae</taxon>
        <taxon>Streptophyta</taxon>
        <taxon>Embryophyta</taxon>
        <taxon>Tracheophyta</taxon>
        <taxon>Spermatophyta</taxon>
        <taxon>Magnoliopsida</taxon>
        <taxon>Liliopsida</taxon>
        <taxon>Poales</taxon>
        <taxon>Poaceae</taxon>
        <taxon>BOP clade</taxon>
        <taxon>Pooideae</taxon>
        <taxon>Triticodae</taxon>
        <taxon>Triticeae</taxon>
        <taxon>Triticinae</taxon>
        <taxon>Triticum</taxon>
    </lineage>
</organism>
<evidence type="ECO:0000313" key="2">
    <source>
        <dbReference type="EnsemblPlants" id="TuG1812G0100001002.01.T01"/>
    </source>
</evidence>
<dbReference type="Proteomes" id="UP000015106">
    <property type="component" value="Chromosome 1"/>
</dbReference>
<protein>
    <submittedName>
        <fullName evidence="2">Uncharacterized protein</fullName>
    </submittedName>
</protein>
<sequence length="59" mass="6316">MNGRASFPGSPTGHRSTPSLPPSLQHHTGTGPSDAWNGRLTISVCMRALPCCQERTNLQ</sequence>
<reference evidence="2" key="3">
    <citation type="submission" date="2022-06" db="UniProtKB">
        <authorList>
            <consortium name="EnsemblPlants"/>
        </authorList>
    </citation>
    <scope>IDENTIFICATION</scope>
</reference>
<evidence type="ECO:0000313" key="3">
    <source>
        <dbReference type="Proteomes" id="UP000015106"/>
    </source>
</evidence>
<evidence type="ECO:0000256" key="1">
    <source>
        <dbReference type="SAM" id="MobiDB-lite"/>
    </source>
</evidence>
<reference evidence="2" key="2">
    <citation type="submission" date="2018-03" db="EMBL/GenBank/DDBJ databases">
        <title>The Triticum urartu genome reveals the dynamic nature of wheat genome evolution.</title>
        <authorList>
            <person name="Ling H."/>
            <person name="Ma B."/>
            <person name="Shi X."/>
            <person name="Liu H."/>
            <person name="Dong L."/>
            <person name="Sun H."/>
            <person name="Cao Y."/>
            <person name="Gao Q."/>
            <person name="Zheng S."/>
            <person name="Li Y."/>
            <person name="Yu Y."/>
            <person name="Du H."/>
            <person name="Qi M."/>
            <person name="Li Y."/>
            <person name="Yu H."/>
            <person name="Cui Y."/>
            <person name="Wang N."/>
            <person name="Chen C."/>
            <person name="Wu H."/>
            <person name="Zhao Y."/>
            <person name="Zhang J."/>
            <person name="Li Y."/>
            <person name="Zhou W."/>
            <person name="Zhang B."/>
            <person name="Hu W."/>
            <person name="Eijk M."/>
            <person name="Tang J."/>
            <person name="Witsenboer H."/>
            <person name="Zhao S."/>
            <person name="Li Z."/>
            <person name="Zhang A."/>
            <person name="Wang D."/>
            <person name="Liang C."/>
        </authorList>
    </citation>
    <scope>NUCLEOTIDE SEQUENCE [LARGE SCALE GENOMIC DNA]</scope>
    <source>
        <strain evidence="2">cv. G1812</strain>
    </source>
</reference>
<name>A0A8R7JWU2_TRIUA</name>
<dbReference type="AlphaFoldDB" id="A0A8R7JWU2"/>
<proteinExistence type="predicted"/>
<dbReference type="Gramene" id="TuG1812G0100001002.01.T01">
    <property type="protein sequence ID" value="TuG1812G0100001002.01.T01"/>
    <property type="gene ID" value="TuG1812G0100001002.01"/>
</dbReference>